<dbReference type="InterPro" id="IPR037185">
    <property type="entry name" value="EmrE-like"/>
</dbReference>
<dbReference type="OrthoDB" id="6418713at2759"/>
<sequence length="365" mass="40557">MKFTSTEFHFGLQIVLLCCFWYFVSSAASIINKITLQVLMHISHVRSSSIPFYYMVRFVLPSAVGKAIAVASGFFSLYKIPVSYLNTVKATLPFFAVFSARVVLHEKQTRAVYLSLIPIIIGVFIASLTEVSFNMSGLISALISTALYALLNVYVKRVLLATDVHPLTLLVINSQIATVVFFPFWCIYDGFAIWNDFHSSSGTEYSTSLPDVNFVLLLMLSSLFSFFQNLCAFFLMHKLTAVSYAVANTTKRISVIGISLLTLRNPVTILNFFGMTLAVGGIYLYNQAKQSQKLSSQGLPLSVGDFAMSSASLADLPNKPLSVERNFDRSDKLSFLELSEKSLAVNGLSFDKKDNLIRNHVRLIT</sequence>
<dbReference type="Proteomes" id="UP000274756">
    <property type="component" value="Unassembled WGS sequence"/>
</dbReference>
<comment type="subcellular location">
    <subcellularLocation>
        <location evidence="1">Membrane</location>
        <topology evidence="1">Multi-pass membrane protein</topology>
    </subcellularLocation>
</comment>
<evidence type="ECO:0000313" key="7">
    <source>
        <dbReference type="EMBL" id="VDN53893.1"/>
    </source>
</evidence>
<dbReference type="GO" id="GO:0016020">
    <property type="term" value="C:membrane"/>
    <property type="evidence" value="ECO:0007669"/>
    <property type="project" value="UniProtKB-SubCell"/>
</dbReference>
<feature type="transmembrane region" description="Helical" evidence="5">
    <location>
        <begin position="52"/>
        <end position="78"/>
    </location>
</feature>
<dbReference type="Pfam" id="PF03151">
    <property type="entry name" value="TPT"/>
    <property type="match status" value="1"/>
</dbReference>
<keyword evidence="3 5" id="KW-1133">Transmembrane helix</keyword>
<dbReference type="InterPro" id="IPR004853">
    <property type="entry name" value="Sugar_P_trans_dom"/>
</dbReference>
<dbReference type="EMBL" id="UYYG01000204">
    <property type="protein sequence ID" value="VDN53893.1"/>
    <property type="molecule type" value="Genomic_DNA"/>
</dbReference>
<evidence type="ECO:0000256" key="4">
    <source>
        <dbReference type="ARBA" id="ARBA00023136"/>
    </source>
</evidence>
<name>A0A0N4UQU5_DRAME</name>
<feature type="transmembrane region" description="Helical" evidence="5">
    <location>
        <begin position="111"/>
        <end position="129"/>
    </location>
</feature>
<protein>
    <submittedName>
        <fullName evidence="10">TPT domain-containing protein</fullName>
    </submittedName>
</protein>
<evidence type="ECO:0000313" key="8">
    <source>
        <dbReference type="Proteomes" id="UP000038040"/>
    </source>
</evidence>
<feature type="transmembrane region" description="Helical" evidence="5">
    <location>
        <begin position="167"/>
        <end position="194"/>
    </location>
</feature>
<dbReference type="InterPro" id="IPR050186">
    <property type="entry name" value="TPT_transporter"/>
</dbReference>
<dbReference type="AlphaFoldDB" id="A0A0N4UQU5"/>
<feature type="transmembrane region" description="Helical" evidence="5">
    <location>
        <begin position="84"/>
        <end position="104"/>
    </location>
</feature>
<dbReference type="Proteomes" id="UP000038040">
    <property type="component" value="Unplaced"/>
</dbReference>
<evidence type="ECO:0000259" key="6">
    <source>
        <dbReference type="Pfam" id="PF03151"/>
    </source>
</evidence>
<evidence type="ECO:0000256" key="3">
    <source>
        <dbReference type="ARBA" id="ARBA00022989"/>
    </source>
</evidence>
<evidence type="ECO:0000313" key="9">
    <source>
        <dbReference type="Proteomes" id="UP000274756"/>
    </source>
</evidence>
<gene>
    <name evidence="7" type="ORF">DME_LOCUS3866</name>
</gene>
<dbReference type="STRING" id="318479.A0A0N4UQU5"/>
<dbReference type="WBParaSite" id="DME_0001040101-mRNA-1">
    <property type="protein sequence ID" value="DME_0001040101-mRNA-1"/>
    <property type="gene ID" value="DME_0001040101"/>
</dbReference>
<dbReference type="SUPFAM" id="SSF103481">
    <property type="entry name" value="Multidrug resistance efflux transporter EmrE"/>
    <property type="match status" value="1"/>
</dbReference>
<proteinExistence type="predicted"/>
<feature type="domain" description="Sugar phosphate transporter" evidence="6">
    <location>
        <begin position="38"/>
        <end position="286"/>
    </location>
</feature>
<evidence type="ECO:0000256" key="5">
    <source>
        <dbReference type="SAM" id="Phobius"/>
    </source>
</evidence>
<reference evidence="10" key="1">
    <citation type="submission" date="2017-02" db="UniProtKB">
        <authorList>
            <consortium name="WormBaseParasite"/>
        </authorList>
    </citation>
    <scope>IDENTIFICATION</scope>
</reference>
<evidence type="ECO:0000256" key="1">
    <source>
        <dbReference type="ARBA" id="ARBA00004141"/>
    </source>
</evidence>
<keyword evidence="2 5" id="KW-0812">Transmembrane</keyword>
<evidence type="ECO:0000256" key="2">
    <source>
        <dbReference type="ARBA" id="ARBA00022692"/>
    </source>
</evidence>
<feature type="transmembrane region" description="Helical" evidence="5">
    <location>
        <begin position="12"/>
        <end position="31"/>
    </location>
</feature>
<feature type="transmembrane region" description="Helical" evidence="5">
    <location>
        <begin position="214"/>
        <end position="235"/>
    </location>
</feature>
<evidence type="ECO:0000313" key="10">
    <source>
        <dbReference type="WBParaSite" id="DME_0001040101-mRNA-1"/>
    </source>
</evidence>
<keyword evidence="9" id="KW-1185">Reference proteome</keyword>
<keyword evidence="4 5" id="KW-0472">Membrane</keyword>
<reference evidence="7 9" key="2">
    <citation type="submission" date="2018-11" db="EMBL/GenBank/DDBJ databases">
        <authorList>
            <consortium name="Pathogen Informatics"/>
        </authorList>
    </citation>
    <scope>NUCLEOTIDE SEQUENCE [LARGE SCALE GENOMIC DNA]</scope>
</reference>
<feature type="transmembrane region" description="Helical" evidence="5">
    <location>
        <begin position="267"/>
        <end position="285"/>
    </location>
</feature>
<organism evidence="8 10">
    <name type="scientific">Dracunculus medinensis</name>
    <name type="common">Guinea worm</name>
    <dbReference type="NCBI Taxonomy" id="318479"/>
    <lineage>
        <taxon>Eukaryota</taxon>
        <taxon>Metazoa</taxon>
        <taxon>Ecdysozoa</taxon>
        <taxon>Nematoda</taxon>
        <taxon>Chromadorea</taxon>
        <taxon>Rhabditida</taxon>
        <taxon>Spirurina</taxon>
        <taxon>Dracunculoidea</taxon>
        <taxon>Dracunculidae</taxon>
        <taxon>Dracunculus</taxon>
    </lineage>
</organism>
<accession>A0A0N4UQU5</accession>
<feature type="transmembrane region" description="Helical" evidence="5">
    <location>
        <begin position="135"/>
        <end position="155"/>
    </location>
</feature>
<dbReference type="PANTHER" id="PTHR11132">
    <property type="entry name" value="SOLUTE CARRIER FAMILY 35"/>
    <property type="match status" value="1"/>
</dbReference>